<name>A9NTI4_PICSI</name>
<dbReference type="EMBL" id="EF084633">
    <property type="protein sequence ID" value="ABK23945.1"/>
    <property type="molecule type" value="mRNA"/>
</dbReference>
<organism evidence="1">
    <name type="scientific">Picea sitchensis</name>
    <name type="common">Sitka spruce</name>
    <name type="synonym">Pinus sitchensis</name>
    <dbReference type="NCBI Taxonomy" id="3332"/>
    <lineage>
        <taxon>Eukaryota</taxon>
        <taxon>Viridiplantae</taxon>
        <taxon>Streptophyta</taxon>
        <taxon>Embryophyta</taxon>
        <taxon>Tracheophyta</taxon>
        <taxon>Spermatophyta</taxon>
        <taxon>Pinopsida</taxon>
        <taxon>Pinidae</taxon>
        <taxon>Conifers I</taxon>
        <taxon>Pinales</taxon>
        <taxon>Pinaceae</taxon>
        <taxon>Picea</taxon>
    </lineage>
</organism>
<accession>A9NTI4</accession>
<sequence>MRYRGHRCFIPVKSRFSARAFNFPRGFRRLCVGGSMMLPVNACGGSPTEITLMSIKKK</sequence>
<proteinExistence type="evidence at transcript level"/>
<evidence type="ECO:0000313" key="1">
    <source>
        <dbReference type="EMBL" id="ABK23945.1"/>
    </source>
</evidence>
<dbReference type="AlphaFoldDB" id="A9NTI4"/>
<reference evidence="1" key="1">
    <citation type="journal article" date="2008" name="BMC Genomics">
        <title>A conifer genomics resource of 200,000 spruce (Picea spp.) ESTs and 6,464 high-quality, sequence-finished full-length cDNAs for Sitka spruce (Picea sitchensis).</title>
        <authorList>
            <person name="Ralph S.G."/>
            <person name="Chun H.J."/>
            <person name="Kolosova N."/>
            <person name="Cooper D."/>
            <person name="Oddy C."/>
            <person name="Ritland C.E."/>
            <person name="Kirkpatrick R."/>
            <person name="Moore R."/>
            <person name="Barber S."/>
            <person name="Holt R.A."/>
            <person name="Jones S.J."/>
            <person name="Marra M.A."/>
            <person name="Douglas C.J."/>
            <person name="Ritland K."/>
            <person name="Bohlmann J."/>
        </authorList>
    </citation>
    <scope>NUCLEOTIDE SEQUENCE</scope>
    <source>
        <tissue evidence="1">Green portion of the leader tissue</tissue>
    </source>
</reference>
<protein>
    <submittedName>
        <fullName evidence="1">Uncharacterized protein</fullName>
    </submittedName>
</protein>